<dbReference type="AlphaFoldDB" id="A0A2T0FIE9"/>
<feature type="domain" description="DUF7082" evidence="2">
    <location>
        <begin position="341"/>
        <end position="497"/>
    </location>
</feature>
<dbReference type="GeneID" id="36516141"/>
<dbReference type="EMBL" id="NDIQ01000021">
    <property type="protein sequence ID" value="PRT54773.1"/>
    <property type="molecule type" value="Genomic_DNA"/>
</dbReference>
<proteinExistence type="predicted"/>
<sequence>MVESNASVPNEQLIESPTGSNSSSDLPDTSMHSCLPSREGVSYEVPSNYVPYLTHQPSLDEIRRHDQVNKPNSSLYRGHVLQARPKAWSREPMGYHHEYYEGGGPPANSPPAKLEKEHIRAPMYEYGMGATEEGPSVPVYTLQETSSYETCYGLYRENGSSDGEKGEKTVIPKSDGRIIKTKNKRSHAAIAPRTPLRSKKSKSHLGAVNRLRGQINKASLENNPQPEAEHGLQMPLLDSRSLLNFFRSPDGGSKRSQRDSDQELSDTGDREHDNETTTANEPGARRFMNMLPMPMASHLISSEKADTTPRLIRTSEIGRKSPPDYLYGGAYTNKDRDPEPAILEIIGDLGLVVSEQWSDEEVEQSRRLVAFERQQVGRVLRLSHKVVSQQVYEEEYGEDDTVVSCIWDRHSKICYITSADVLSIMECLVGAPFYMTEKNRLRRNLEYARPQTVSKSGEFSQLFKLIMSYNEPRPRKIVKDTKVIKWDLLGKSLHKLISKYSTI</sequence>
<dbReference type="OrthoDB" id="1751210at2759"/>
<evidence type="ECO:0000259" key="2">
    <source>
        <dbReference type="Pfam" id="PF23305"/>
    </source>
</evidence>
<feature type="region of interest" description="Disordered" evidence="1">
    <location>
        <begin position="1"/>
        <end position="39"/>
    </location>
</feature>
<reference evidence="3 4" key="1">
    <citation type="submission" date="2017-04" db="EMBL/GenBank/DDBJ databases">
        <title>Genome sequencing of [Candida] sorbophila.</title>
        <authorList>
            <person name="Ahn J.O."/>
        </authorList>
    </citation>
    <scope>NUCLEOTIDE SEQUENCE [LARGE SCALE GENOMIC DNA]</scope>
    <source>
        <strain evidence="3 4">DS02</strain>
    </source>
</reference>
<dbReference type="Proteomes" id="UP000238350">
    <property type="component" value="Unassembled WGS sequence"/>
</dbReference>
<dbReference type="PANTHER" id="PTHR39463:SF1">
    <property type="entry name" value="MEDUSA"/>
    <property type="match status" value="1"/>
</dbReference>
<dbReference type="STRING" id="45607.A0A2T0FIE9"/>
<dbReference type="Pfam" id="PF23305">
    <property type="entry name" value="DUF7082"/>
    <property type="match status" value="1"/>
</dbReference>
<gene>
    <name evidence="3" type="ORF">B9G98_02393</name>
</gene>
<dbReference type="RefSeq" id="XP_024664718.1">
    <property type="nucleotide sequence ID" value="XM_024808950.1"/>
</dbReference>
<organism evidence="3 4">
    <name type="scientific">Wickerhamiella sorbophila</name>
    <dbReference type="NCBI Taxonomy" id="45607"/>
    <lineage>
        <taxon>Eukaryota</taxon>
        <taxon>Fungi</taxon>
        <taxon>Dikarya</taxon>
        <taxon>Ascomycota</taxon>
        <taxon>Saccharomycotina</taxon>
        <taxon>Dipodascomycetes</taxon>
        <taxon>Dipodascales</taxon>
        <taxon>Trichomonascaceae</taxon>
        <taxon>Wickerhamiella</taxon>
    </lineage>
</organism>
<dbReference type="PANTHER" id="PTHR39463">
    <property type="entry name" value="MEDUSA"/>
    <property type="match status" value="1"/>
</dbReference>
<keyword evidence="4" id="KW-1185">Reference proteome</keyword>
<accession>A0A2T0FIE9</accession>
<feature type="region of interest" description="Disordered" evidence="1">
    <location>
        <begin position="182"/>
        <end position="204"/>
    </location>
</feature>
<feature type="compositionally biased region" description="Polar residues" evidence="1">
    <location>
        <begin position="1"/>
        <end position="32"/>
    </location>
</feature>
<evidence type="ECO:0000313" key="4">
    <source>
        <dbReference type="Proteomes" id="UP000238350"/>
    </source>
</evidence>
<name>A0A2T0FIE9_9ASCO</name>
<comment type="caution">
    <text evidence="3">The sequence shown here is derived from an EMBL/GenBank/DDBJ whole genome shotgun (WGS) entry which is preliminary data.</text>
</comment>
<evidence type="ECO:0000256" key="1">
    <source>
        <dbReference type="SAM" id="MobiDB-lite"/>
    </source>
</evidence>
<dbReference type="GO" id="GO:0005634">
    <property type="term" value="C:nucleus"/>
    <property type="evidence" value="ECO:0007669"/>
    <property type="project" value="TreeGrafter"/>
</dbReference>
<evidence type="ECO:0000313" key="3">
    <source>
        <dbReference type="EMBL" id="PRT54773.1"/>
    </source>
</evidence>
<protein>
    <recommendedName>
        <fullName evidence="2">DUF7082 domain-containing protein</fullName>
    </recommendedName>
</protein>
<feature type="compositionally biased region" description="Basic and acidic residues" evidence="1">
    <location>
        <begin position="252"/>
        <end position="275"/>
    </location>
</feature>
<feature type="region of interest" description="Disordered" evidence="1">
    <location>
        <begin position="243"/>
        <end position="285"/>
    </location>
</feature>
<dbReference type="InterPro" id="IPR055509">
    <property type="entry name" value="DUF7082"/>
</dbReference>